<evidence type="ECO:0000256" key="3">
    <source>
        <dbReference type="HAMAP-Rule" id="MF_01077"/>
    </source>
</evidence>
<dbReference type="FunFam" id="3.30.300.70:FF:000001">
    <property type="entry name" value="Ribosome maturation factor RimP"/>
    <property type="match status" value="1"/>
</dbReference>
<dbReference type="EMBL" id="AP017378">
    <property type="protein sequence ID" value="BBD07916.1"/>
    <property type="molecule type" value="Genomic_DNA"/>
</dbReference>
<dbReference type="InterPro" id="IPR028989">
    <property type="entry name" value="RimP_N"/>
</dbReference>
<dbReference type="Gene3D" id="3.30.300.70">
    <property type="entry name" value="RimP-like superfamily, N-terminal"/>
    <property type="match status" value="1"/>
</dbReference>
<evidence type="ECO:0000313" key="7">
    <source>
        <dbReference type="Proteomes" id="UP000269883"/>
    </source>
</evidence>
<dbReference type="KEGG" id="dfl:DFE_1190"/>
<dbReference type="HAMAP" id="MF_01077">
    <property type="entry name" value="RimP"/>
    <property type="match status" value="1"/>
</dbReference>
<evidence type="ECO:0000256" key="1">
    <source>
        <dbReference type="ARBA" id="ARBA00022490"/>
    </source>
</evidence>
<dbReference type="GO" id="GO:0000028">
    <property type="term" value="P:ribosomal small subunit assembly"/>
    <property type="evidence" value="ECO:0007669"/>
    <property type="project" value="TreeGrafter"/>
</dbReference>
<name>A0A2Z6AXP6_9BACT</name>
<comment type="function">
    <text evidence="3">Required for maturation of 30S ribosomal subunits.</text>
</comment>
<feature type="domain" description="Ribosome maturation factor RimP N-terminal" evidence="4">
    <location>
        <begin position="13"/>
        <end position="84"/>
    </location>
</feature>
<dbReference type="PANTHER" id="PTHR33867:SF1">
    <property type="entry name" value="RIBOSOME MATURATION FACTOR RIMP"/>
    <property type="match status" value="1"/>
</dbReference>
<dbReference type="RefSeq" id="WP_126377580.1">
    <property type="nucleotide sequence ID" value="NZ_AP017378.1"/>
</dbReference>
<sequence length="164" mass="18366">MIAPNIIKELTGLVAPMAEAMGLTLWGIESSSDDWRAILRIYVDTDDGVDVSQCASLSRDISVMLDVEDIIPDSFSLEVSSPGLNRPFFSTEQMQGYEGQQLKLRLHEPFEGSKSFIGALKTVEEQRFTIILEDGGDELTFGFDEIKRVRIRYQFPAKNTGRKA</sequence>
<dbReference type="InterPro" id="IPR028998">
    <property type="entry name" value="RimP_C"/>
</dbReference>
<accession>A0A2Z6AXP6</accession>
<dbReference type="GO" id="GO:0006412">
    <property type="term" value="P:translation"/>
    <property type="evidence" value="ECO:0007669"/>
    <property type="project" value="TreeGrafter"/>
</dbReference>
<dbReference type="Pfam" id="PF17384">
    <property type="entry name" value="DUF150_C"/>
    <property type="match status" value="1"/>
</dbReference>
<keyword evidence="7" id="KW-1185">Reference proteome</keyword>
<dbReference type="SUPFAM" id="SSF75420">
    <property type="entry name" value="YhbC-like, N-terminal domain"/>
    <property type="match status" value="1"/>
</dbReference>
<comment type="similarity">
    <text evidence="3">Belongs to the RimP family.</text>
</comment>
<proteinExistence type="inferred from homology"/>
<dbReference type="InterPro" id="IPR035956">
    <property type="entry name" value="RimP_N_sf"/>
</dbReference>
<dbReference type="InterPro" id="IPR003728">
    <property type="entry name" value="Ribosome_maturation_RimP"/>
</dbReference>
<dbReference type="Proteomes" id="UP000269883">
    <property type="component" value="Chromosome"/>
</dbReference>
<dbReference type="GO" id="GO:0005829">
    <property type="term" value="C:cytosol"/>
    <property type="evidence" value="ECO:0007669"/>
    <property type="project" value="TreeGrafter"/>
</dbReference>
<reference evidence="6 7" key="1">
    <citation type="journal article" date="2018" name="Sci. Adv.">
        <title>Multi-heme cytochromes provide a pathway for survival in energy-limited environments.</title>
        <authorList>
            <person name="Deng X."/>
            <person name="Dohmae N."/>
            <person name="Nealson K.H."/>
            <person name="Hashimoto K."/>
            <person name="Okamoto A."/>
        </authorList>
    </citation>
    <scope>NUCLEOTIDE SEQUENCE [LARGE SCALE GENOMIC DNA]</scope>
    <source>
        <strain evidence="6 7">IS5</strain>
    </source>
</reference>
<keyword evidence="1 3" id="KW-0963">Cytoplasm</keyword>
<evidence type="ECO:0000313" key="6">
    <source>
        <dbReference type="EMBL" id="BBD07916.1"/>
    </source>
</evidence>
<dbReference type="CDD" id="cd01734">
    <property type="entry name" value="YlxS_C"/>
    <property type="match status" value="1"/>
</dbReference>
<evidence type="ECO:0000259" key="5">
    <source>
        <dbReference type="Pfam" id="PF17384"/>
    </source>
</evidence>
<dbReference type="Pfam" id="PF02576">
    <property type="entry name" value="RimP_N"/>
    <property type="match status" value="1"/>
</dbReference>
<dbReference type="Gene3D" id="2.30.30.180">
    <property type="entry name" value="Ribosome maturation factor RimP, C-terminal domain"/>
    <property type="match status" value="1"/>
</dbReference>
<organism evidence="6 7">
    <name type="scientific">Desulfovibrio ferrophilus</name>
    <dbReference type="NCBI Taxonomy" id="241368"/>
    <lineage>
        <taxon>Bacteria</taxon>
        <taxon>Pseudomonadati</taxon>
        <taxon>Thermodesulfobacteriota</taxon>
        <taxon>Desulfovibrionia</taxon>
        <taxon>Desulfovibrionales</taxon>
        <taxon>Desulfovibrionaceae</taxon>
        <taxon>Desulfovibrio</taxon>
    </lineage>
</organism>
<comment type="subcellular location">
    <subcellularLocation>
        <location evidence="3">Cytoplasm</location>
    </subcellularLocation>
</comment>
<protein>
    <recommendedName>
        <fullName evidence="3">Ribosome maturation factor RimP</fullName>
    </recommendedName>
</protein>
<feature type="domain" description="Ribosome maturation factor RimP C-terminal" evidence="5">
    <location>
        <begin position="96"/>
        <end position="155"/>
    </location>
</feature>
<dbReference type="AlphaFoldDB" id="A0A2Z6AXP6"/>
<evidence type="ECO:0000256" key="2">
    <source>
        <dbReference type="ARBA" id="ARBA00022517"/>
    </source>
</evidence>
<dbReference type="InterPro" id="IPR036847">
    <property type="entry name" value="RimP_C_sf"/>
</dbReference>
<evidence type="ECO:0000259" key="4">
    <source>
        <dbReference type="Pfam" id="PF02576"/>
    </source>
</evidence>
<keyword evidence="2 3" id="KW-0690">Ribosome biogenesis</keyword>
<gene>
    <name evidence="3 6" type="primary">rimP</name>
    <name evidence="6" type="ORF">DFE_1190</name>
</gene>
<dbReference type="OrthoDB" id="9805006at2"/>
<dbReference type="SUPFAM" id="SSF74942">
    <property type="entry name" value="YhbC-like, C-terminal domain"/>
    <property type="match status" value="1"/>
</dbReference>
<dbReference type="PANTHER" id="PTHR33867">
    <property type="entry name" value="RIBOSOME MATURATION FACTOR RIMP"/>
    <property type="match status" value="1"/>
</dbReference>